<protein>
    <recommendedName>
        <fullName evidence="1">Tc1-like transposase DDE domain-containing protein</fullName>
    </recommendedName>
</protein>
<reference evidence="2" key="1">
    <citation type="journal article" date="2020" name="Stud. Mycol.">
        <title>101 Dothideomycetes genomes: a test case for predicting lifestyles and emergence of pathogens.</title>
        <authorList>
            <person name="Haridas S."/>
            <person name="Albert R."/>
            <person name="Binder M."/>
            <person name="Bloem J."/>
            <person name="Labutti K."/>
            <person name="Salamov A."/>
            <person name="Andreopoulos B."/>
            <person name="Baker S."/>
            <person name="Barry K."/>
            <person name="Bills G."/>
            <person name="Bluhm B."/>
            <person name="Cannon C."/>
            <person name="Castanera R."/>
            <person name="Culley D."/>
            <person name="Daum C."/>
            <person name="Ezra D."/>
            <person name="Gonzalez J."/>
            <person name="Henrissat B."/>
            <person name="Kuo A."/>
            <person name="Liang C."/>
            <person name="Lipzen A."/>
            <person name="Lutzoni F."/>
            <person name="Magnuson J."/>
            <person name="Mondo S."/>
            <person name="Nolan M."/>
            <person name="Ohm R."/>
            <person name="Pangilinan J."/>
            <person name="Park H.-J."/>
            <person name="Ramirez L."/>
            <person name="Alfaro M."/>
            <person name="Sun H."/>
            <person name="Tritt A."/>
            <person name="Yoshinaga Y."/>
            <person name="Zwiers L.-H."/>
            <person name="Turgeon B."/>
            <person name="Goodwin S."/>
            <person name="Spatafora J."/>
            <person name="Crous P."/>
            <person name="Grigoriev I."/>
        </authorList>
    </citation>
    <scope>NUCLEOTIDE SEQUENCE</scope>
    <source>
        <strain evidence="2">CBS 110217</strain>
    </source>
</reference>
<gene>
    <name evidence="2" type="ORF">EK21DRAFT_88226</name>
</gene>
<dbReference type="GO" id="GO:0003676">
    <property type="term" value="F:nucleic acid binding"/>
    <property type="evidence" value="ECO:0007669"/>
    <property type="project" value="InterPro"/>
</dbReference>
<sequence>MTRIGKERSMQRTWCKEDERWDEGVKHDRNRKDCALQFYSLFRYNYKGPCHVYHEETQQEKEEAEVVLKEENADTQARYNKLQHHARLALSQLSESDVNKRYRTRKRALKKVAPWINSLKKRGIKCILLQDGASAHKSRIARDYLTIQHVERLWWPGHSPEVNATEHAWPWIRRHVTKDFTPSCTEKECEDQWVKEWDAMPYRGHQSMGGCYSRAGTEDTQASRQEQLSRIVTTPENELNYLFVLLIRCFGEDLYGGCERAALC</sequence>
<comment type="caution">
    <text evidence="2">The sequence shown here is derived from an EMBL/GenBank/DDBJ whole genome shotgun (WGS) entry which is preliminary data.</text>
</comment>
<dbReference type="Gene3D" id="3.30.420.10">
    <property type="entry name" value="Ribonuclease H-like superfamily/Ribonuclease H"/>
    <property type="match status" value="1"/>
</dbReference>
<dbReference type="AlphaFoldDB" id="A0A9P4HC14"/>
<proteinExistence type="predicted"/>
<evidence type="ECO:0000313" key="2">
    <source>
        <dbReference type="EMBL" id="KAF2031302.1"/>
    </source>
</evidence>
<evidence type="ECO:0000259" key="1">
    <source>
        <dbReference type="Pfam" id="PF13358"/>
    </source>
</evidence>
<dbReference type="Pfam" id="PF13358">
    <property type="entry name" value="DDE_3"/>
    <property type="match status" value="1"/>
</dbReference>
<dbReference type="EMBL" id="ML978182">
    <property type="protein sequence ID" value="KAF2031302.1"/>
    <property type="molecule type" value="Genomic_DNA"/>
</dbReference>
<accession>A0A9P4HC14</accession>
<keyword evidence="3" id="KW-1185">Reference proteome</keyword>
<dbReference type="InterPro" id="IPR038717">
    <property type="entry name" value="Tc1-like_DDE_dom"/>
</dbReference>
<evidence type="ECO:0000313" key="3">
    <source>
        <dbReference type="Proteomes" id="UP000799777"/>
    </source>
</evidence>
<dbReference type="Proteomes" id="UP000799777">
    <property type="component" value="Unassembled WGS sequence"/>
</dbReference>
<name>A0A9P4HC14_9PLEO</name>
<dbReference type="OrthoDB" id="3792558at2759"/>
<feature type="domain" description="Tc1-like transposase DDE" evidence="1">
    <location>
        <begin position="122"/>
        <end position="178"/>
    </location>
</feature>
<dbReference type="InterPro" id="IPR036397">
    <property type="entry name" value="RNaseH_sf"/>
</dbReference>
<organism evidence="2 3">
    <name type="scientific">Setomelanomma holmii</name>
    <dbReference type="NCBI Taxonomy" id="210430"/>
    <lineage>
        <taxon>Eukaryota</taxon>
        <taxon>Fungi</taxon>
        <taxon>Dikarya</taxon>
        <taxon>Ascomycota</taxon>
        <taxon>Pezizomycotina</taxon>
        <taxon>Dothideomycetes</taxon>
        <taxon>Pleosporomycetidae</taxon>
        <taxon>Pleosporales</taxon>
        <taxon>Pleosporineae</taxon>
        <taxon>Phaeosphaeriaceae</taxon>
        <taxon>Setomelanomma</taxon>
    </lineage>
</organism>